<name>A0A6A5SZ65_9PLEO</name>
<keyword evidence="1" id="KW-0812">Transmembrane</keyword>
<reference evidence="2" key="1">
    <citation type="journal article" date="2020" name="Stud. Mycol.">
        <title>101 Dothideomycetes genomes: a test case for predicting lifestyles and emergence of pathogens.</title>
        <authorList>
            <person name="Haridas S."/>
            <person name="Albert R."/>
            <person name="Binder M."/>
            <person name="Bloem J."/>
            <person name="Labutti K."/>
            <person name="Salamov A."/>
            <person name="Andreopoulos B."/>
            <person name="Baker S."/>
            <person name="Barry K."/>
            <person name="Bills G."/>
            <person name="Bluhm B."/>
            <person name="Cannon C."/>
            <person name="Castanera R."/>
            <person name="Culley D."/>
            <person name="Daum C."/>
            <person name="Ezra D."/>
            <person name="Gonzalez J."/>
            <person name="Henrissat B."/>
            <person name="Kuo A."/>
            <person name="Liang C."/>
            <person name="Lipzen A."/>
            <person name="Lutzoni F."/>
            <person name="Magnuson J."/>
            <person name="Mondo S."/>
            <person name="Nolan M."/>
            <person name="Ohm R."/>
            <person name="Pangilinan J."/>
            <person name="Park H.-J."/>
            <person name="Ramirez L."/>
            <person name="Alfaro M."/>
            <person name="Sun H."/>
            <person name="Tritt A."/>
            <person name="Yoshinaga Y."/>
            <person name="Zwiers L.-H."/>
            <person name="Turgeon B."/>
            <person name="Goodwin S."/>
            <person name="Spatafora J."/>
            <person name="Crous P."/>
            <person name="Grigoriev I."/>
        </authorList>
    </citation>
    <scope>NUCLEOTIDE SEQUENCE</scope>
    <source>
        <strain evidence="2">CBS 161.51</strain>
    </source>
</reference>
<keyword evidence="3" id="KW-1185">Reference proteome</keyword>
<feature type="non-terminal residue" evidence="2">
    <location>
        <position position="1"/>
    </location>
</feature>
<sequence>LELLCFLLFYFLTYTCLSKLPRRPHNSTNVILLVLLKVKGLALLLVLLFGRKNLP</sequence>
<feature type="transmembrane region" description="Helical" evidence="1">
    <location>
        <begin position="28"/>
        <end position="49"/>
    </location>
</feature>
<evidence type="ECO:0000313" key="2">
    <source>
        <dbReference type="EMBL" id="KAF1945014.1"/>
    </source>
</evidence>
<gene>
    <name evidence="2" type="ORF">EJ02DRAFT_451857</name>
</gene>
<accession>A0A6A5SZ65</accession>
<dbReference type="AlphaFoldDB" id="A0A6A5SZ65"/>
<dbReference type="EMBL" id="ML976012">
    <property type="protein sequence ID" value="KAF1945014.1"/>
    <property type="molecule type" value="Genomic_DNA"/>
</dbReference>
<keyword evidence="1" id="KW-1133">Transmembrane helix</keyword>
<proteinExistence type="predicted"/>
<evidence type="ECO:0000313" key="3">
    <source>
        <dbReference type="Proteomes" id="UP000800038"/>
    </source>
</evidence>
<organism evidence="2 3">
    <name type="scientific">Clathrospora elynae</name>
    <dbReference type="NCBI Taxonomy" id="706981"/>
    <lineage>
        <taxon>Eukaryota</taxon>
        <taxon>Fungi</taxon>
        <taxon>Dikarya</taxon>
        <taxon>Ascomycota</taxon>
        <taxon>Pezizomycotina</taxon>
        <taxon>Dothideomycetes</taxon>
        <taxon>Pleosporomycetidae</taxon>
        <taxon>Pleosporales</taxon>
        <taxon>Diademaceae</taxon>
        <taxon>Clathrospora</taxon>
    </lineage>
</organism>
<dbReference type="Proteomes" id="UP000800038">
    <property type="component" value="Unassembled WGS sequence"/>
</dbReference>
<evidence type="ECO:0000256" key="1">
    <source>
        <dbReference type="SAM" id="Phobius"/>
    </source>
</evidence>
<protein>
    <submittedName>
        <fullName evidence="2">Uncharacterized protein</fullName>
    </submittedName>
</protein>
<keyword evidence="1" id="KW-0472">Membrane</keyword>